<evidence type="ECO:0000313" key="1">
    <source>
        <dbReference type="EMBL" id="SBP14256.1"/>
    </source>
</evidence>
<gene>
    <name evidence="1" type="primary">Nfu_g_1_004232</name>
</gene>
<accession>A0A1A7X857</accession>
<proteinExistence type="predicted"/>
<dbReference type="AlphaFoldDB" id="A0A1A7X857"/>
<organism evidence="1">
    <name type="scientific">Iconisemion striatum</name>
    <dbReference type="NCBI Taxonomy" id="60296"/>
    <lineage>
        <taxon>Eukaryota</taxon>
        <taxon>Metazoa</taxon>
        <taxon>Chordata</taxon>
        <taxon>Craniata</taxon>
        <taxon>Vertebrata</taxon>
        <taxon>Euteleostomi</taxon>
        <taxon>Actinopterygii</taxon>
        <taxon>Neopterygii</taxon>
        <taxon>Teleostei</taxon>
        <taxon>Neoteleostei</taxon>
        <taxon>Acanthomorphata</taxon>
        <taxon>Ovalentaria</taxon>
        <taxon>Atherinomorphae</taxon>
        <taxon>Cyprinodontiformes</taxon>
        <taxon>Nothobranchiidae</taxon>
        <taxon>Iconisemion</taxon>
    </lineage>
</organism>
<sequence>LGHCFWTATSGSAHQQKKLLHMWVSTGWFRKLVSHLGHMCLFRSEGTLFQTASSAVRQGFTPAASDWRVETASRGFLHVRFIYRLFLVSLHHPHAKRFLHS</sequence>
<feature type="non-terminal residue" evidence="1">
    <location>
        <position position="1"/>
    </location>
</feature>
<name>A0A1A7X857_9TELE</name>
<reference evidence="1" key="2">
    <citation type="submission" date="2016-06" db="EMBL/GenBank/DDBJ databases">
        <title>The genome of a short-lived fish provides insights into sex chromosome evolution and the genetic control of aging.</title>
        <authorList>
            <person name="Reichwald K."/>
            <person name="Felder M."/>
            <person name="Petzold A."/>
            <person name="Koch P."/>
            <person name="Groth M."/>
            <person name="Platzer M."/>
        </authorList>
    </citation>
    <scope>NUCLEOTIDE SEQUENCE</scope>
    <source>
        <tissue evidence="1">Brain</tissue>
    </source>
</reference>
<protein>
    <submittedName>
        <fullName evidence="1">Uncharacterized protein</fullName>
    </submittedName>
</protein>
<reference evidence="1" key="1">
    <citation type="submission" date="2016-05" db="EMBL/GenBank/DDBJ databases">
        <authorList>
            <person name="Lavstsen T."/>
            <person name="Jespersen J.S."/>
        </authorList>
    </citation>
    <scope>NUCLEOTIDE SEQUENCE</scope>
    <source>
        <tissue evidence="1">Brain</tissue>
    </source>
</reference>
<feature type="non-terminal residue" evidence="1">
    <location>
        <position position="101"/>
    </location>
</feature>
<dbReference type="EMBL" id="HADW01012856">
    <property type="protein sequence ID" value="SBP14256.1"/>
    <property type="molecule type" value="Transcribed_RNA"/>
</dbReference>